<proteinExistence type="predicted"/>
<evidence type="ECO:0000313" key="3">
    <source>
        <dbReference type="Proteomes" id="UP000431744"/>
    </source>
</evidence>
<evidence type="ECO:0000256" key="1">
    <source>
        <dbReference type="SAM" id="MobiDB-lite"/>
    </source>
</evidence>
<dbReference type="Gene3D" id="1.10.287.1060">
    <property type="entry name" value="ESAT-6-like"/>
    <property type="match status" value="1"/>
</dbReference>
<reference evidence="2 3" key="1">
    <citation type="submission" date="2019-09" db="EMBL/GenBank/DDBJ databases">
        <title>Phylogeny of genus Pseudoclavibacter and closely related genus.</title>
        <authorList>
            <person name="Li Y."/>
        </authorList>
    </citation>
    <scope>NUCLEOTIDE SEQUENCE [LARGE SCALE GENOMIC DNA]</scope>
    <source>
        <strain evidence="2 3">EGI 60007</strain>
    </source>
</reference>
<evidence type="ECO:0008006" key="4">
    <source>
        <dbReference type="Google" id="ProtNLM"/>
    </source>
</evidence>
<sequence length="92" mass="10163">MAFTHGMNVEDVRQQADLTSQESNATTESRGDANDTIHNLVADSWWGPDADMYLDAWMGEVDPLYSQLAEMLQQLGIDTQAQAQQQEDASAS</sequence>
<keyword evidence="3" id="KW-1185">Reference proteome</keyword>
<comment type="caution">
    <text evidence="2">The sequence shown here is derived from an EMBL/GenBank/DDBJ whole genome shotgun (WGS) entry which is preliminary data.</text>
</comment>
<dbReference type="OrthoDB" id="4832922at2"/>
<gene>
    <name evidence="2" type="ORF">F8O04_03130</name>
</gene>
<feature type="compositionally biased region" description="Polar residues" evidence="1">
    <location>
        <begin position="16"/>
        <end position="28"/>
    </location>
</feature>
<protein>
    <recommendedName>
        <fullName evidence="4">WXG100 family type VII secretion target</fullName>
    </recommendedName>
</protein>
<evidence type="ECO:0000313" key="2">
    <source>
        <dbReference type="EMBL" id="KAB1649281.1"/>
    </source>
</evidence>
<accession>A0A6H9WNJ7</accession>
<dbReference type="EMBL" id="WBJY01000001">
    <property type="protein sequence ID" value="KAB1649281.1"/>
    <property type="molecule type" value="Genomic_DNA"/>
</dbReference>
<dbReference type="Proteomes" id="UP000431744">
    <property type="component" value="Unassembled WGS sequence"/>
</dbReference>
<name>A0A6H9WNJ7_9MICO</name>
<dbReference type="AlphaFoldDB" id="A0A6H9WNJ7"/>
<feature type="region of interest" description="Disordered" evidence="1">
    <location>
        <begin position="1"/>
        <end position="36"/>
    </location>
</feature>
<organism evidence="2 3">
    <name type="scientific">Pseudoclavibacter endophyticus</name>
    <dbReference type="NCBI Taxonomy" id="1778590"/>
    <lineage>
        <taxon>Bacteria</taxon>
        <taxon>Bacillati</taxon>
        <taxon>Actinomycetota</taxon>
        <taxon>Actinomycetes</taxon>
        <taxon>Micrococcales</taxon>
        <taxon>Microbacteriaceae</taxon>
        <taxon>Pseudoclavibacter</taxon>
    </lineage>
</organism>
<dbReference type="RefSeq" id="WP_158027873.1">
    <property type="nucleotide sequence ID" value="NZ_BMHG01000001.1"/>
</dbReference>